<dbReference type="InterPro" id="IPR047817">
    <property type="entry name" value="ABC2_TM_bact-type"/>
</dbReference>
<feature type="transmembrane region" description="Helical" evidence="8">
    <location>
        <begin position="21"/>
        <end position="41"/>
    </location>
</feature>
<evidence type="ECO:0000259" key="9">
    <source>
        <dbReference type="PROSITE" id="PS51012"/>
    </source>
</evidence>
<evidence type="ECO:0000256" key="4">
    <source>
        <dbReference type="ARBA" id="ARBA00022475"/>
    </source>
</evidence>
<name>A0ABU0FGQ8_9HYPH</name>
<dbReference type="PANTHER" id="PTHR30294:SF47">
    <property type="entry name" value="INNER MEMBRANE TRANSPORT PERMEASE YHHJ"/>
    <property type="match status" value="1"/>
</dbReference>
<dbReference type="Gene3D" id="3.40.1710.10">
    <property type="entry name" value="abc type-2 transporter like domain"/>
    <property type="match status" value="1"/>
</dbReference>
<feature type="transmembrane region" description="Helical" evidence="8">
    <location>
        <begin position="286"/>
        <end position="304"/>
    </location>
</feature>
<evidence type="ECO:0000256" key="3">
    <source>
        <dbReference type="ARBA" id="ARBA00022448"/>
    </source>
</evidence>
<sequence>MIASLVRILRLGIKELYSLRADPILVVLIVYTFTFAIYAVATGAKFEVENASVAVVDEDRSMLSARLRDALLKPFFKEPALIGADQVDTAMDAGNYVFIVEIPPKFEQDVIAGRHPEVGLDIDATAMSQAGNGASYIENILLNEVTAAMPSLAQTDPINLVVRAKFNPNLKSEWFTAVMQVINNITILSVILAGAALIREREHGTIEHLLVMPVRPVEIMLAKIWANGLVIVTAAILSLLAVVERLLGVPVVGSLTLFATAAVLYLFSVTALGILVATVSTSMAQFGLIAIPVLIVMNLLSGSTTPMESMPAWLQDVMQVSPSTHFVALSQAVLYRGAGLSIVWPQMAAFVVIGAAFFALATLRFRKALLSMQ</sequence>
<feature type="domain" description="ABC transmembrane type-2" evidence="9">
    <location>
        <begin position="142"/>
        <end position="368"/>
    </location>
</feature>
<comment type="similarity">
    <text evidence="2">Belongs to the ABC-2 integral membrane protein family.</text>
</comment>
<accession>A0ABU0FGQ8</accession>
<protein>
    <submittedName>
        <fullName evidence="10">ABC-2 type transport system permease protein</fullName>
    </submittedName>
</protein>
<evidence type="ECO:0000256" key="8">
    <source>
        <dbReference type="SAM" id="Phobius"/>
    </source>
</evidence>
<organism evidence="10 11">
    <name type="scientific">Labrys monachus</name>
    <dbReference type="NCBI Taxonomy" id="217067"/>
    <lineage>
        <taxon>Bacteria</taxon>
        <taxon>Pseudomonadati</taxon>
        <taxon>Pseudomonadota</taxon>
        <taxon>Alphaproteobacteria</taxon>
        <taxon>Hyphomicrobiales</taxon>
        <taxon>Xanthobacteraceae</taxon>
        <taxon>Labrys</taxon>
    </lineage>
</organism>
<keyword evidence="6 8" id="KW-1133">Transmembrane helix</keyword>
<reference evidence="10 11" key="1">
    <citation type="submission" date="2023-07" db="EMBL/GenBank/DDBJ databases">
        <title>Genomic Encyclopedia of Type Strains, Phase IV (KMG-IV): sequencing the most valuable type-strain genomes for metagenomic binning, comparative biology and taxonomic classification.</title>
        <authorList>
            <person name="Goeker M."/>
        </authorList>
    </citation>
    <scope>NUCLEOTIDE SEQUENCE [LARGE SCALE GENOMIC DNA]</scope>
    <source>
        <strain evidence="10 11">DSM 5896</strain>
    </source>
</reference>
<feature type="transmembrane region" description="Helical" evidence="8">
    <location>
        <begin position="255"/>
        <end position="279"/>
    </location>
</feature>
<feature type="transmembrane region" description="Helical" evidence="8">
    <location>
        <begin position="342"/>
        <end position="363"/>
    </location>
</feature>
<keyword evidence="11" id="KW-1185">Reference proteome</keyword>
<dbReference type="InterPro" id="IPR051449">
    <property type="entry name" value="ABC-2_transporter_component"/>
</dbReference>
<evidence type="ECO:0000256" key="5">
    <source>
        <dbReference type="ARBA" id="ARBA00022692"/>
    </source>
</evidence>
<gene>
    <name evidence="10" type="ORF">J3R73_003438</name>
</gene>
<comment type="subcellular location">
    <subcellularLocation>
        <location evidence="1">Cell membrane</location>
        <topology evidence="1">Multi-pass membrane protein</topology>
    </subcellularLocation>
</comment>
<keyword evidence="4" id="KW-1003">Cell membrane</keyword>
<feature type="transmembrane region" description="Helical" evidence="8">
    <location>
        <begin position="219"/>
        <end position="243"/>
    </location>
</feature>
<dbReference type="PANTHER" id="PTHR30294">
    <property type="entry name" value="MEMBRANE COMPONENT OF ABC TRANSPORTER YHHJ-RELATED"/>
    <property type="match status" value="1"/>
</dbReference>
<evidence type="ECO:0000256" key="7">
    <source>
        <dbReference type="ARBA" id="ARBA00023136"/>
    </source>
</evidence>
<evidence type="ECO:0000313" key="11">
    <source>
        <dbReference type="Proteomes" id="UP001237448"/>
    </source>
</evidence>
<proteinExistence type="inferred from homology"/>
<evidence type="ECO:0000256" key="6">
    <source>
        <dbReference type="ARBA" id="ARBA00022989"/>
    </source>
</evidence>
<dbReference type="InterPro" id="IPR013525">
    <property type="entry name" value="ABC2_TM"/>
</dbReference>
<evidence type="ECO:0000256" key="1">
    <source>
        <dbReference type="ARBA" id="ARBA00004651"/>
    </source>
</evidence>
<feature type="transmembrane region" description="Helical" evidence="8">
    <location>
        <begin position="174"/>
        <end position="198"/>
    </location>
</feature>
<dbReference type="Proteomes" id="UP001237448">
    <property type="component" value="Unassembled WGS sequence"/>
</dbReference>
<keyword evidence="5 8" id="KW-0812">Transmembrane</keyword>
<evidence type="ECO:0000313" key="10">
    <source>
        <dbReference type="EMBL" id="MDQ0393646.1"/>
    </source>
</evidence>
<dbReference type="EMBL" id="JAUSVK010000001">
    <property type="protein sequence ID" value="MDQ0393646.1"/>
    <property type="molecule type" value="Genomic_DNA"/>
</dbReference>
<evidence type="ECO:0000256" key="2">
    <source>
        <dbReference type="ARBA" id="ARBA00007783"/>
    </source>
</evidence>
<comment type="caution">
    <text evidence="10">The sequence shown here is derived from an EMBL/GenBank/DDBJ whole genome shotgun (WGS) entry which is preliminary data.</text>
</comment>
<dbReference type="PROSITE" id="PS51012">
    <property type="entry name" value="ABC_TM2"/>
    <property type="match status" value="1"/>
</dbReference>
<keyword evidence="3" id="KW-0813">Transport</keyword>
<dbReference type="Pfam" id="PF12698">
    <property type="entry name" value="ABC2_membrane_3"/>
    <property type="match status" value="1"/>
</dbReference>
<dbReference type="RefSeq" id="WP_307429273.1">
    <property type="nucleotide sequence ID" value="NZ_JAUSVK010000001.1"/>
</dbReference>
<keyword evidence="7 8" id="KW-0472">Membrane</keyword>